<dbReference type="AlphaFoldDB" id="A0A0S7XM38"/>
<dbReference type="EMBL" id="LIZY01000081">
    <property type="protein sequence ID" value="KPJ63553.1"/>
    <property type="molecule type" value="Genomic_DNA"/>
</dbReference>
<evidence type="ECO:0000313" key="2">
    <source>
        <dbReference type="Proteomes" id="UP000052020"/>
    </source>
</evidence>
<protein>
    <recommendedName>
        <fullName evidence="3">SAM-dependent methyltransferase</fullName>
    </recommendedName>
</protein>
<dbReference type="SUPFAM" id="SSF53335">
    <property type="entry name" value="S-adenosyl-L-methionine-dependent methyltransferases"/>
    <property type="match status" value="1"/>
</dbReference>
<proteinExistence type="predicted"/>
<reference evidence="1 2" key="1">
    <citation type="journal article" date="2015" name="Microbiome">
        <title>Genomic resolution of linkages in carbon, nitrogen, and sulfur cycling among widespread estuary sediment bacteria.</title>
        <authorList>
            <person name="Baker B.J."/>
            <person name="Lazar C.S."/>
            <person name="Teske A.P."/>
            <person name="Dick G.J."/>
        </authorList>
    </citation>
    <scope>NUCLEOTIDE SEQUENCE [LARGE SCALE GENOMIC DNA]</scope>
    <source>
        <strain evidence="1">DG_56</strain>
    </source>
</reference>
<gene>
    <name evidence="1" type="ORF">AMK68_03740</name>
</gene>
<dbReference type="Pfam" id="PF04445">
    <property type="entry name" value="SAM_MT"/>
    <property type="match status" value="1"/>
</dbReference>
<dbReference type="PANTHER" id="PTHR36112">
    <property type="entry name" value="RIBOSOMAL RNA SMALL SUBUNIT METHYLTRANSFERASE J"/>
    <property type="match status" value="1"/>
</dbReference>
<sequence length="264" mass="28695">MDTIVTTSKSAGGDLVATAERLAARLRSPYMRREGRSLAELRAASGGEIVIVLESDRTVCRVGGKVFFFHPNMAKQRISVLALGQSDPMTDALELRPGDHVLDATLGLGADAIVAAHVVGESGRVVATESVAIIAEIVADGLQRFTCDLAELNAAMRRVEVVAEDHLTFLRRQAEDGFDVVYFDPMFETPLLSSVALSPLRELADHRRVSPEAIAEARRVARRRVIVKHNRESPVWDELGISQVVGGSASPVAYGIIWCQEDRP</sequence>
<evidence type="ECO:0008006" key="3">
    <source>
        <dbReference type="Google" id="ProtNLM"/>
    </source>
</evidence>
<dbReference type="Gene3D" id="3.40.50.150">
    <property type="entry name" value="Vaccinia Virus protein VP39"/>
    <property type="match status" value="1"/>
</dbReference>
<dbReference type="InterPro" id="IPR029063">
    <property type="entry name" value="SAM-dependent_MTases_sf"/>
</dbReference>
<dbReference type="InterPro" id="IPR007536">
    <property type="entry name" value="16SrRNA_methylTrfase_J"/>
</dbReference>
<dbReference type="PANTHER" id="PTHR36112:SF1">
    <property type="entry name" value="RIBOSOMAL RNA SMALL SUBUNIT METHYLTRANSFERASE J"/>
    <property type="match status" value="1"/>
</dbReference>
<name>A0A0S7XM38_9BACT</name>
<dbReference type="GO" id="GO:0008990">
    <property type="term" value="F:rRNA (guanine-N2-)-methyltransferase activity"/>
    <property type="evidence" value="ECO:0007669"/>
    <property type="project" value="InterPro"/>
</dbReference>
<dbReference type="Proteomes" id="UP000052020">
    <property type="component" value="Unassembled WGS sequence"/>
</dbReference>
<organism evidence="1 2">
    <name type="scientific">candidate division KD3-62 bacterium DG_56</name>
    <dbReference type="NCBI Taxonomy" id="1704032"/>
    <lineage>
        <taxon>Bacteria</taxon>
        <taxon>candidate division KD3-62</taxon>
    </lineage>
</organism>
<comment type="caution">
    <text evidence="1">The sequence shown here is derived from an EMBL/GenBank/DDBJ whole genome shotgun (WGS) entry which is preliminary data.</text>
</comment>
<evidence type="ECO:0000313" key="1">
    <source>
        <dbReference type="EMBL" id="KPJ63553.1"/>
    </source>
</evidence>
<accession>A0A0S7XM38</accession>